<reference evidence="1" key="1">
    <citation type="submission" date="2020-10" db="EMBL/GenBank/DDBJ databases">
        <authorList>
            <person name="Gilroy R."/>
        </authorList>
    </citation>
    <scope>NUCLEOTIDE SEQUENCE</scope>
    <source>
        <strain evidence="1">ChiGjej1B1-22543</strain>
    </source>
</reference>
<comment type="caution">
    <text evidence="1">The sequence shown here is derived from an EMBL/GenBank/DDBJ whole genome shotgun (WGS) entry which is preliminary data.</text>
</comment>
<evidence type="ECO:0008006" key="3">
    <source>
        <dbReference type="Google" id="ProtNLM"/>
    </source>
</evidence>
<reference evidence="1" key="2">
    <citation type="journal article" date="2021" name="PeerJ">
        <title>Extensive microbial diversity within the chicken gut microbiome revealed by metagenomics and culture.</title>
        <authorList>
            <person name="Gilroy R."/>
            <person name="Ravi A."/>
            <person name="Getino M."/>
            <person name="Pursley I."/>
            <person name="Horton D.L."/>
            <person name="Alikhan N.F."/>
            <person name="Baker D."/>
            <person name="Gharbi K."/>
            <person name="Hall N."/>
            <person name="Watson M."/>
            <person name="Adriaenssens E.M."/>
            <person name="Foster-Nyarko E."/>
            <person name="Jarju S."/>
            <person name="Secka A."/>
            <person name="Antonio M."/>
            <person name="Oren A."/>
            <person name="Chaudhuri R.R."/>
            <person name="La Ragione R."/>
            <person name="Hildebrand F."/>
            <person name="Pallen M.J."/>
        </authorList>
    </citation>
    <scope>NUCLEOTIDE SEQUENCE</scope>
    <source>
        <strain evidence="1">ChiGjej1B1-22543</strain>
    </source>
</reference>
<dbReference type="Proteomes" id="UP000824070">
    <property type="component" value="Unassembled WGS sequence"/>
</dbReference>
<gene>
    <name evidence="1" type="ORF">IAC52_04220</name>
</gene>
<feature type="non-terminal residue" evidence="1">
    <location>
        <position position="154"/>
    </location>
</feature>
<evidence type="ECO:0000313" key="1">
    <source>
        <dbReference type="EMBL" id="HIU45484.1"/>
    </source>
</evidence>
<dbReference type="InterPro" id="IPR045738">
    <property type="entry name" value="DUF6088"/>
</dbReference>
<evidence type="ECO:0000313" key="2">
    <source>
        <dbReference type="Proteomes" id="UP000824070"/>
    </source>
</evidence>
<dbReference type="EMBL" id="DVMV01000033">
    <property type="protein sequence ID" value="HIU45484.1"/>
    <property type="molecule type" value="Genomic_DNA"/>
</dbReference>
<organism evidence="1 2">
    <name type="scientific">Candidatus Alloenteromonas pullicola</name>
    <dbReference type="NCBI Taxonomy" id="2840784"/>
    <lineage>
        <taxon>Bacteria</taxon>
        <taxon>Bacillati</taxon>
        <taxon>Bacillota</taxon>
        <taxon>Bacillota incertae sedis</taxon>
        <taxon>Candidatus Alloenteromonas</taxon>
    </lineage>
</organism>
<dbReference type="Pfam" id="PF19570">
    <property type="entry name" value="DUF6088"/>
    <property type="match status" value="1"/>
</dbReference>
<name>A0A9D1S2T8_9FIRM</name>
<accession>A0A9D1S2T8</accession>
<protein>
    <recommendedName>
        <fullName evidence="3">AbiEi antitoxin C-terminal domain-containing protein</fullName>
    </recommendedName>
</protein>
<proteinExistence type="predicted"/>
<sequence length="154" mass="17387">MSTRDLVLERASELPYKAFTSADFLDLEAYKNISKALETLQKSGDLLRARRGVYYLPKKNKKFGFIEPPDIDEVAKAIARQYNLNIVPSSNHALNMVGISTQVPSSYSYITDGPYNEYMVGNIPIRFKHATKKEINGLRFKNLVAIQAIKSLGR</sequence>
<dbReference type="AlphaFoldDB" id="A0A9D1S2T8"/>